<dbReference type="Gene3D" id="1.10.10.60">
    <property type="entry name" value="Homeodomain-like"/>
    <property type="match status" value="2"/>
</dbReference>
<dbReference type="PRINTS" id="PR00032">
    <property type="entry name" value="HTHARAC"/>
</dbReference>
<evidence type="ECO:0000256" key="1">
    <source>
        <dbReference type="ARBA" id="ARBA00023015"/>
    </source>
</evidence>
<dbReference type="SUPFAM" id="SSF55136">
    <property type="entry name" value="Probable bacterial effector-binding domain"/>
    <property type="match status" value="1"/>
</dbReference>
<proteinExistence type="predicted"/>
<dbReference type="InterPro" id="IPR010499">
    <property type="entry name" value="AraC_E-bd"/>
</dbReference>
<dbReference type="InterPro" id="IPR029441">
    <property type="entry name" value="Cass2"/>
</dbReference>
<dbReference type="GO" id="GO:0003700">
    <property type="term" value="F:DNA-binding transcription factor activity"/>
    <property type="evidence" value="ECO:0007669"/>
    <property type="project" value="InterPro"/>
</dbReference>
<dbReference type="Gene3D" id="3.20.80.10">
    <property type="entry name" value="Regulatory factor, effector binding domain"/>
    <property type="match status" value="1"/>
</dbReference>
<keyword evidence="3" id="KW-0804">Transcription</keyword>
<sequence>MPIRWKQGVSNMGWAESLQQAIDYMEANITESISMEDIAREANSSVFHFQRTFSILTDMSVGEYLRGRRLTLAAHELASTDHKIIDIASKYGYDTPEAFTKAFRRQHGVTPSDARKHVGELKSYNRLGIQVNLKGASPMKYRIVERESFQAVGIKEEFSLVDGENMQGIPKMWERANADGTSDLLAGLNNGEIKGLLGICDGNADGQKMDYWIGAESTEKAPANLAAIEIPAAKWAVFEVHGAMPEAMPIVWKQIFSEWFPSNQYEHAPSPELEVYPAGDAYRDDYYSEIWIPLKK</sequence>
<dbReference type="InterPro" id="IPR020449">
    <property type="entry name" value="Tscrpt_reg_AraC-type_HTH"/>
</dbReference>
<dbReference type="PANTHER" id="PTHR47504">
    <property type="entry name" value="RIGHT ORIGIN-BINDING PROTEIN"/>
    <property type="match status" value="1"/>
</dbReference>
<name>A0A098EG70_9BACL</name>
<dbReference type="SUPFAM" id="SSF46689">
    <property type="entry name" value="Homeodomain-like"/>
    <property type="match status" value="2"/>
</dbReference>
<dbReference type="InterPro" id="IPR018060">
    <property type="entry name" value="HTH_AraC"/>
</dbReference>
<protein>
    <submittedName>
        <fullName evidence="5">Regulatory protein SoxS</fullName>
    </submittedName>
</protein>
<evidence type="ECO:0000256" key="3">
    <source>
        <dbReference type="ARBA" id="ARBA00023163"/>
    </source>
</evidence>
<dbReference type="InterPro" id="IPR009057">
    <property type="entry name" value="Homeodomain-like_sf"/>
</dbReference>
<evidence type="ECO:0000256" key="2">
    <source>
        <dbReference type="ARBA" id="ARBA00023125"/>
    </source>
</evidence>
<dbReference type="PROSITE" id="PS00041">
    <property type="entry name" value="HTH_ARAC_FAMILY_1"/>
    <property type="match status" value="1"/>
</dbReference>
<dbReference type="EMBL" id="CCXS01000001">
    <property type="protein sequence ID" value="CEG21273.1"/>
    <property type="molecule type" value="Genomic_DNA"/>
</dbReference>
<dbReference type="AlphaFoldDB" id="A0A098EG70"/>
<keyword evidence="1" id="KW-0805">Transcription regulation</keyword>
<dbReference type="InterPro" id="IPR050959">
    <property type="entry name" value="MarA-like"/>
</dbReference>
<dbReference type="STRING" id="1499687.BN1080_00179"/>
<reference evidence="5 6" key="1">
    <citation type="submission" date="2014-09" db="EMBL/GenBank/DDBJ databases">
        <authorList>
            <person name="Urmite Genomes Urmite Genomes"/>
        </authorList>
    </citation>
    <scope>NUCLEOTIDE SEQUENCE [LARGE SCALE GENOMIC DNA]</scope>
    <source>
        <strain evidence="5 6">ES2</strain>
    </source>
</reference>
<evidence type="ECO:0000313" key="6">
    <source>
        <dbReference type="Proteomes" id="UP000043699"/>
    </source>
</evidence>
<dbReference type="PROSITE" id="PS01124">
    <property type="entry name" value="HTH_ARAC_FAMILY_2"/>
    <property type="match status" value="1"/>
</dbReference>
<evidence type="ECO:0000313" key="5">
    <source>
        <dbReference type="EMBL" id="CEG21273.1"/>
    </source>
</evidence>
<dbReference type="InterPro" id="IPR011256">
    <property type="entry name" value="Reg_factor_effector_dom_sf"/>
</dbReference>
<dbReference type="Proteomes" id="UP000043699">
    <property type="component" value="Unassembled WGS sequence"/>
</dbReference>
<dbReference type="InterPro" id="IPR018062">
    <property type="entry name" value="HTH_AraC-typ_CS"/>
</dbReference>
<gene>
    <name evidence="5" type="primary">soxS</name>
    <name evidence="5" type="ORF">BN1080_00179</name>
</gene>
<dbReference type="PANTHER" id="PTHR47504:SF5">
    <property type="entry name" value="RIGHT ORIGIN-BINDING PROTEIN"/>
    <property type="match status" value="1"/>
</dbReference>
<feature type="domain" description="HTH araC/xylS-type" evidence="4">
    <location>
        <begin position="19"/>
        <end position="117"/>
    </location>
</feature>
<keyword evidence="6" id="KW-1185">Reference proteome</keyword>
<dbReference type="GO" id="GO:0043565">
    <property type="term" value="F:sequence-specific DNA binding"/>
    <property type="evidence" value="ECO:0007669"/>
    <property type="project" value="InterPro"/>
</dbReference>
<organism evidence="5 6">
    <name type="scientific">Planococcus massiliensis</name>
    <dbReference type="NCBI Taxonomy" id="1499687"/>
    <lineage>
        <taxon>Bacteria</taxon>
        <taxon>Bacillati</taxon>
        <taxon>Bacillota</taxon>
        <taxon>Bacilli</taxon>
        <taxon>Bacillales</taxon>
        <taxon>Caryophanaceae</taxon>
        <taxon>Planococcus</taxon>
    </lineage>
</organism>
<dbReference type="SMART" id="SM00342">
    <property type="entry name" value="HTH_ARAC"/>
    <property type="match status" value="1"/>
</dbReference>
<keyword evidence="2" id="KW-0238">DNA-binding</keyword>
<dbReference type="SMART" id="SM00871">
    <property type="entry name" value="AraC_E_bind"/>
    <property type="match status" value="1"/>
</dbReference>
<dbReference type="Pfam" id="PF14526">
    <property type="entry name" value="Cass2"/>
    <property type="match status" value="1"/>
</dbReference>
<dbReference type="Pfam" id="PF12833">
    <property type="entry name" value="HTH_18"/>
    <property type="match status" value="1"/>
</dbReference>
<evidence type="ECO:0000259" key="4">
    <source>
        <dbReference type="PROSITE" id="PS01124"/>
    </source>
</evidence>
<accession>A0A098EG70</accession>